<dbReference type="Gene3D" id="3.30.70.2520">
    <property type="match status" value="1"/>
</dbReference>
<dbReference type="PANTHER" id="PTHR43762:SF1">
    <property type="entry name" value="D-ARABINONO-1,4-LACTONE OXIDASE"/>
    <property type="match status" value="1"/>
</dbReference>
<dbReference type="GO" id="GO:0003885">
    <property type="term" value="F:D-arabinono-1,4-lactone oxidase activity"/>
    <property type="evidence" value="ECO:0007669"/>
    <property type="project" value="InterPro"/>
</dbReference>
<dbReference type="Gene3D" id="3.30.43.10">
    <property type="entry name" value="Uridine Diphospho-n-acetylenolpyruvylglucosamine Reductase, domain 2"/>
    <property type="match status" value="1"/>
</dbReference>
<dbReference type="InterPro" id="IPR016167">
    <property type="entry name" value="FAD-bd_PCMH_sub1"/>
</dbReference>
<dbReference type="GO" id="GO:0016020">
    <property type="term" value="C:membrane"/>
    <property type="evidence" value="ECO:0007669"/>
    <property type="project" value="InterPro"/>
</dbReference>
<dbReference type="RefSeq" id="WP_074519474.1">
    <property type="nucleotide sequence ID" value="NZ_FNAK01000006.1"/>
</dbReference>
<organism evidence="5 6">
    <name type="scientific">Kordiimonas lacus</name>
    <dbReference type="NCBI Taxonomy" id="637679"/>
    <lineage>
        <taxon>Bacteria</taxon>
        <taxon>Pseudomonadati</taxon>
        <taxon>Pseudomonadota</taxon>
        <taxon>Alphaproteobacteria</taxon>
        <taxon>Kordiimonadales</taxon>
        <taxon>Kordiimonadaceae</taxon>
        <taxon>Kordiimonas</taxon>
    </lineage>
</organism>
<proteinExistence type="predicted"/>
<dbReference type="PROSITE" id="PS51387">
    <property type="entry name" value="FAD_PCMH"/>
    <property type="match status" value="1"/>
</dbReference>
<dbReference type="PANTHER" id="PTHR43762">
    <property type="entry name" value="L-GULONOLACTONE OXIDASE"/>
    <property type="match status" value="1"/>
</dbReference>
<dbReference type="InterPro" id="IPR010031">
    <property type="entry name" value="FAD_lactone_oxidase-like"/>
</dbReference>
<dbReference type="InterPro" id="IPR007173">
    <property type="entry name" value="ALO_C"/>
</dbReference>
<dbReference type="STRING" id="637679.GCA_001550055_03012"/>
<dbReference type="InterPro" id="IPR016166">
    <property type="entry name" value="FAD-bd_PCMH"/>
</dbReference>
<evidence type="ECO:0000313" key="5">
    <source>
        <dbReference type="EMBL" id="SDE41830.1"/>
    </source>
</evidence>
<name>A0A1G7CSV3_9PROT</name>
<keyword evidence="6" id="KW-1185">Reference proteome</keyword>
<dbReference type="InterPro" id="IPR036318">
    <property type="entry name" value="FAD-bd_PCMH-like_sf"/>
</dbReference>
<dbReference type="AlphaFoldDB" id="A0A1G7CSV3"/>
<evidence type="ECO:0000256" key="2">
    <source>
        <dbReference type="ARBA" id="ARBA00022827"/>
    </source>
</evidence>
<dbReference type="GO" id="GO:0071949">
    <property type="term" value="F:FAD binding"/>
    <property type="evidence" value="ECO:0007669"/>
    <property type="project" value="InterPro"/>
</dbReference>
<dbReference type="OrthoDB" id="9800184at2"/>
<dbReference type="InterPro" id="IPR016169">
    <property type="entry name" value="FAD-bd_PCMH_sub2"/>
</dbReference>
<dbReference type="Gene3D" id="1.10.45.10">
    <property type="entry name" value="Vanillyl-alcohol Oxidase, Chain A, domain 4"/>
    <property type="match status" value="1"/>
</dbReference>
<dbReference type="Pfam" id="PF04030">
    <property type="entry name" value="ALO"/>
    <property type="match status" value="1"/>
</dbReference>
<protein>
    <submittedName>
        <fullName evidence="5">FAD-linked oxidoreductase</fullName>
    </submittedName>
</protein>
<evidence type="ECO:0000259" key="4">
    <source>
        <dbReference type="PROSITE" id="PS51387"/>
    </source>
</evidence>
<keyword evidence="3" id="KW-0560">Oxidoreductase</keyword>
<feature type="domain" description="FAD-binding PCMH-type" evidence="4">
    <location>
        <begin position="61"/>
        <end position="228"/>
    </location>
</feature>
<dbReference type="InterPro" id="IPR006311">
    <property type="entry name" value="TAT_signal"/>
</dbReference>
<dbReference type="InterPro" id="IPR006094">
    <property type="entry name" value="Oxid_FAD_bind_N"/>
</dbReference>
<dbReference type="InterPro" id="IPR016171">
    <property type="entry name" value="Vanillyl_alc_oxidase_C-sub2"/>
</dbReference>
<evidence type="ECO:0000256" key="3">
    <source>
        <dbReference type="ARBA" id="ARBA00023002"/>
    </source>
</evidence>
<keyword evidence="2" id="KW-0274">FAD</keyword>
<accession>A0A1G7CSV3</accession>
<dbReference type="Pfam" id="PF01565">
    <property type="entry name" value="FAD_binding_4"/>
    <property type="match status" value="1"/>
</dbReference>
<dbReference type="NCBIfam" id="TIGR01679">
    <property type="entry name" value="bact_FAD_ox"/>
    <property type="match status" value="1"/>
</dbReference>
<dbReference type="PIRSF" id="PIRSF000136">
    <property type="entry name" value="LGO_GLO"/>
    <property type="match status" value="1"/>
</dbReference>
<reference evidence="5 6" key="1">
    <citation type="submission" date="2016-10" db="EMBL/GenBank/DDBJ databases">
        <authorList>
            <person name="de Groot N.N."/>
        </authorList>
    </citation>
    <scope>NUCLEOTIDE SEQUENCE [LARGE SCALE GENOMIC DNA]</scope>
    <source>
        <strain evidence="5 6">CGMCC 1.9109</strain>
    </source>
</reference>
<keyword evidence="1" id="KW-0285">Flavoprotein</keyword>
<dbReference type="PROSITE" id="PS51318">
    <property type="entry name" value="TAT"/>
    <property type="match status" value="1"/>
</dbReference>
<dbReference type="Proteomes" id="UP000183685">
    <property type="component" value="Unassembled WGS sequence"/>
</dbReference>
<sequence length="477" mass="51855">MPISRRKLLQGGAAAIGVAAAVPVGQHLMWGAKDFVRPGYSPDFPDAPPGEESWENWSGIERATPTDISYPETESMLADQIRGATGRVRPFGSGHSFTGLAPSEGLMVNVSSMSGLRAFNAQTGHAVFGAGTHLFDVAADLAAHGRALPNMPDIDVQTLAGCFSTATHGTGAQLTALHDYIAGFRLITASGDILDVTAASHADLFAAGKVSLGALGVITEYTLKTVPAFNLRRIVRALPVEEVLRDAEALADKHRNFEFYYFPTTGMAATITHDLHEGPVSGGLASAEDDDLLESLKALRDKFGWWPWLRQQVAQASFPKGVVEDVSDAAPKLLSTTRPHKFNETEYHIPRENGVQAVREVIKVLDGLKAGYFPMEVRFIAPDDAWLSPFEGGQRMSIAVHASADEPYDHFFKLVEPIYRAHGGRPHWGKLHTLGHADLTQLYPQFEAFRDLRRSLDPAGKFLNPHLAKIFGEPFDA</sequence>
<dbReference type="Gene3D" id="3.30.465.10">
    <property type="match status" value="1"/>
</dbReference>
<dbReference type="EMBL" id="FNAK01000006">
    <property type="protein sequence ID" value="SDE41830.1"/>
    <property type="molecule type" value="Genomic_DNA"/>
</dbReference>
<gene>
    <name evidence="5" type="ORF">SAMN04488071_2909</name>
</gene>
<evidence type="ECO:0000256" key="1">
    <source>
        <dbReference type="ARBA" id="ARBA00022630"/>
    </source>
</evidence>
<evidence type="ECO:0000313" key="6">
    <source>
        <dbReference type="Proteomes" id="UP000183685"/>
    </source>
</evidence>
<dbReference type="SUPFAM" id="SSF56176">
    <property type="entry name" value="FAD-binding/transporter-associated domain-like"/>
    <property type="match status" value="1"/>
</dbReference>